<accession>A0A3M7R9Y4</accession>
<sequence length="420" mass="49396">AELNEVTGELQRQEKLYLIIGDFNSDPWRNKTYDKQLADFLIEKDLNCLEKNFENKTTYTYTNGLHYSCIDHVVGSSHVEAMIEEYAQLLEIEIIRHKLIENLNEEAEVNLRARLDETINLLHSLMSKCLKSQSNLMKYSKNKRKSKEWWDEHMKKLHSEMKKNLWEYKKSQYRDINSKIKDEVIDIKMNQKRIEKVNKIKYLGVMVNSKNNNNDHVDSRIKSTIRSFFTTNNLCITNVQMKTSIKIMLFKTLCRPILSYGCEPLKINSSHIRKLKSTEGTLIKKILQLSKKSRTSRLMAALKMETTDKMFFKRKLNFVKKLNSNPYTRTLINGLIEETKRNEEEISKKSILSELEGIFSCEIRNSEELSKLCDSKVKEMCRESKELEKDGIIESLRFCLNSNLANKKNKQILELLTKSY</sequence>
<reference evidence="1 2" key="1">
    <citation type="journal article" date="2018" name="Sci. Rep.">
        <title>Genomic signatures of local adaptation to the degree of environmental predictability in rotifers.</title>
        <authorList>
            <person name="Franch-Gras L."/>
            <person name="Hahn C."/>
            <person name="Garcia-Roger E.M."/>
            <person name="Carmona M.J."/>
            <person name="Serra M."/>
            <person name="Gomez A."/>
        </authorList>
    </citation>
    <scope>NUCLEOTIDE SEQUENCE [LARGE SCALE GENOMIC DNA]</scope>
    <source>
        <strain evidence="1">HYR1</strain>
    </source>
</reference>
<keyword evidence="1" id="KW-0695">RNA-directed DNA polymerase</keyword>
<proteinExistence type="predicted"/>
<evidence type="ECO:0000313" key="2">
    <source>
        <dbReference type="Proteomes" id="UP000276133"/>
    </source>
</evidence>
<evidence type="ECO:0000313" key="1">
    <source>
        <dbReference type="EMBL" id="RNA20241.1"/>
    </source>
</evidence>
<organism evidence="1 2">
    <name type="scientific">Brachionus plicatilis</name>
    <name type="common">Marine rotifer</name>
    <name type="synonym">Brachionus muelleri</name>
    <dbReference type="NCBI Taxonomy" id="10195"/>
    <lineage>
        <taxon>Eukaryota</taxon>
        <taxon>Metazoa</taxon>
        <taxon>Spiralia</taxon>
        <taxon>Gnathifera</taxon>
        <taxon>Rotifera</taxon>
        <taxon>Eurotatoria</taxon>
        <taxon>Monogononta</taxon>
        <taxon>Pseudotrocha</taxon>
        <taxon>Ploima</taxon>
        <taxon>Brachionidae</taxon>
        <taxon>Brachionus</taxon>
    </lineage>
</organism>
<dbReference type="SUPFAM" id="SSF56219">
    <property type="entry name" value="DNase I-like"/>
    <property type="match status" value="1"/>
</dbReference>
<dbReference type="Gene3D" id="3.60.10.10">
    <property type="entry name" value="Endonuclease/exonuclease/phosphatase"/>
    <property type="match status" value="1"/>
</dbReference>
<dbReference type="InterPro" id="IPR036691">
    <property type="entry name" value="Endo/exonu/phosph_ase_sf"/>
</dbReference>
<dbReference type="EMBL" id="REGN01003890">
    <property type="protein sequence ID" value="RNA20241.1"/>
    <property type="molecule type" value="Genomic_DNA"/>
</dbReference>
<dbReference type="Proteomes" id="UP000276133">
    <property type="component" value="Unassembled WGS sequence"/>
</dbReference>
<keyword evidence="1" id="KW-0808">Transferase</keyword>
<dbReference type="AlphaFoldDB" id="A0A3M7R9Y4"/>
<keyword evidence="1" id="KW-0548">Nucleotidyltransferase</keyword>
<comment type="caution">
    <text evidence="1">The sequence shown here is derived from an EMBL/GenBank/DDBJ whole genome shotgun (WGS) entry which is preliminary data.</text>
</comment>
<name>A0A3M7R9Y4_BRAPC</name>
<protein>
    <submittedName>
        <fullName evidence="1">RNA-directed DNA polymerase from mobile element jockey-like</fullName>
    </submittedName>
</protein>
<dbReference type="OrthoDB" id="1293503at2759"/>
<feature type="non-terminal residue" evidence="1">
    <location>
        <position position="1"/>
    </location>
</feature>
<gene>
    <name evidence="1" type="ORF">BpHYR1_047978</name>
</gene>
<keyword evidence="2" id="KW-1185">Reference proteome</keyword>
<dbReference type="GO" id="GO:0003964">
    <property type="term" value="F:RNA-directed DNA polymerase activity"/>
    <property type="evidence" value="ECO:0007669"/>
    <property type="project" value="UniProtKB-KW"/>
</dbReference>